<organism evidence="2 3">
    <name type="scientific">Algoriphagus confluentis</name>
    <dbReference type="NCBI Taxonomy" id="1697556"/>
    <lineage>
        <taxon>Bacteria</taxon>
        <taxon>Pseudomonadati</taxon>
        <taxon>Bacteroidota</taxon>
        <taxon>Cytophagia</taxon>
        <taxon>Cytophagales</taxon>
        <taxon>Cyclobacteriaceae</taxon>
        <taxon>Algoriphagus</taxon>
    </lineage>
</organism>
<name>A0ABQ6PTJ7_9BACT</name>
<dbReference type="PROSITE" id="PS51257">
    <property type="entry name" value="PROKAR_LIPOPROTEIN"/>
    <property type="match status" value="1"/>
</dbReference>
<feature type="signal peptide" evidence="1">
    <location>
        <begin position="1"/>
        <end position="19"/>
    </location>
</feature>
<comment type="caution">
    <text evidence="2">The sequence shown here is derived from an EMBL/GenBank/DDBJ whole genome shotgun (WGS) entry which is preliminary data.</text>
</comment>
<keyword evidence="1" id="KW-0732">Signal</keyword>
<dbReference type="RefSeq" id="WP_338225664.1">
    <property type="nucleotide sequence ID" value="NZ_BTPD01000013.1"/>
</dbReference>
<evidence type="ECO:0000256" key="1">
    <source>
        <dbReference type="SAM" id="SignalP"/>
    </source>
</evidence>
<proteinExistence type="predicted"/>
<accession>A0ABQ6PTJ7</accession>
<dbReference type="Pfam" id="PF25594">
    <property type="entry name" value="GldB_lipo"/>
    <property type="match status" value="1"/>
</dbReference>
<reference evidence="2 3" key="1">
    <citation type="submission" date="2023-08" db="EMBL/GenBank/DDBJ databases">
        <title>Draft genome sequence of Algoriphagus confluentis.</title>
        <authorList>
            <person name="Takatani N."/>
            <person name="Hosokawa M."/>
            <person name="Sawabe T."/>
        </authorList>
    </citation>
    <scope>NUCLEOTIDE SEQUENCE [LARGE SCALE GENOMIC DNA]</scope>
    <source>
        <strain evidence="2 3">NBRC 111222</strain>
    </source>
</reference>
<dbReference type="EMBL" id="BTPD01000013">
    <property type="protein sequence ID" value="GMQ30961.1"/>
    <property type="molecule type" value="Genomic_DNA"/>
</dbReference>
<dbReference type="InterPro" id="IPR019853">
    <property type="entry name" value="GldB-like"/>
</dbReference>
<gene>
    <name evidence="2" type="ORF">Aconfl_36040</name>
</gene>
<evidence type="ECO:0008006" key="4">
    <source>
        <dbReference type="Google" id="ProtNLM"/>
    </source>
</evidence>
<protein>
    <recommendedName>
        <fullName evidence="4">DUF2268 domain-containing protein</fullName>
    </recommendedName>
</protein>
<evidence type="ECO:0000313" key="2">
    <source>
        <dbReference type="EMBL" id="GMQ30961.1"/>
    </source>
</evidence>
<sequence length="319" mass="37200">MRLVPLFLLLIGWATSCDANQKIDSSQIVQFQVTLNLLKEAKTEKDSVEIINFHYINSKNKDVSQFFKSKNITARSIYENIKAYPKFFEGLEGTRIDIDYLSDTLAHINASFLEYFVHFQKPNIYLVVGDLSVGGTIKGKNLFICLEMVSDNGIEDKSELPSYLEKITNKANLLTYICHETAHTLQRGFPLSDLWGMIQFNKNSLLNTCLVEGSADYIIYHLFGMNLNENLRLYVEENQFNLWERFRTDLEKEPFNYQDWVYHFRPRDQSPPDLGYFLGFQICESYVNNSKDKRKALLTLTKKGQYRKIYLESDYSPKD</sequence>
<evidence type="ECO:0000313" key="3">
    <source>
        <dbReference type="Proteomes" id="UP001338309"/>
    </source>
</evidence>
<feature type="chain" id="PRO_5046614463" description="DUF2268 domain-containing protein" evidence="1">
    <location>
        <begin position="20"/>
        <end position="319"/>
    </location>
</feature>
<dbReference type="Proteomes" id="UP001338309">
    <property type="component" value="Unassembled WGS sequence"/>
</dbReference>
<keyword evidence="3" id="KW-1185">Reference proteome</keyword>